<dbReference type="Proteomes" id="UP000238479">
    <property type="component" value="Chromosome 2"/>
</dbReference>
<gene>
    <name evidence="2" type="ORF">RchiOBHm_Chr2g0090631</name>
</gene>
<dbReference type="Gramene" id="PRQ46587">
    <property type="protein sequence ID" value="PRQ46587"/>
    <property type="gene ID" value="RchiOBHm_Chr2g0090631"/>
</dbReference>
<name>A0A2P6RJJ8_ROSCH</name>
<accession>A0A2P6RJJ8</accession>
<evidence type="ECO:0000313" key="2">
    <source>
        <dbReference type="EMBL" id="PRQ46587.1"/>
    </source>
</evidence>
<feature type="compositionally biased region" description="Basic and acidic residues" evidence="1">
    <location>
        <begin position="13"/>
        <end position="33"/>
    </location>
</feature>
<evidence type="ECO:0000313" key="3">
    <source>
        <dbReference type="Proteomes" id="UP000238479"/>
    </source>
</evidence>
<reference evidence="2 3" key="1">
    <citation type="journal article" date="2018" name="Nat. Genet.">
        <title>The Rosa genome provides new insights in the design of modern roses.</title>
        <authorList>
            <person name="Bendahmane M."/>
        </authorList>
    </citation>
    <scope>NUCLEOTIDE SEQUENCE [LARGE SCALE GENOMIC DNA]</scope>
    <source>
        <strain evidence="3">cv. Old Blush</strain>
    </source>
</reference>
<protein>
    <recommendedName>
        <fullName evidence="4">Kelch-type beta propeller</fullName>
    </recommendedName>
</protein>
<sequence length="430" mass="49318">MSPKKWLNLANRSSDREDERRHRLRRCREPPHHKADKHRKSKKKRSEKLKLNEEEANKSLYICHIEHHPGRWVAYVVRAINLSDLLLSSEDDDGLQLRQVGYKAGDELPGSVGCGVWGSRIVFAAGMKPCGRMPSFDRPDIVWHRDVYAFETDPNKQPRDNSRITKMGGTLVEAKYLPRMEEVGGKLYALSYRLVADPPSFEVFDPKVGTWAPLPQPPFFKHLGQYNRGGFLSYAVTGTKMFVSQARCPVFCFDVAHPDREWRLVSSMCQRGPFPFVNKALVLDLPAGADDKKKIMFAYSFGRWYLGVYLMSLEENQESITRIGDFQLPRLPQEYEFAQRCYFVHIGGQKACIVAPELVRPYKQGPDINEAGTHRTQGVAIPFQFEVDITKVDKDEKNCLTLQFMPTRIFEFYTNPSTFPDPEAEGCFVL</sequence>
<comment type="caution">
    <text evidence="2">The sequence shown here is derived from an EMBL/GenBank/DDBJ whole genome shotgun (WGS) entry which is preliminary data.</text>
</comment>
<dbReference type="EMBL" id="PDCK01000040">
    <property type="protein sequence ID" value="PRQ46587.1"/>
    <property type="molecule type" value="Genomic_DNA"/>
</dbReference>
<evidence type="ECO:0000256" key="1">
    <source>
        <dbReference type="SAM" id="MobiDB-lite"/>
    </source>
</evidence>
<feature type="compositionally biased region" description="Basic residues" evidence="1">
    <location>
        <begin position="34"/>
        <end position="47"/>
    </location>
</feature>
<evidence type="ECO:0008006" key="4">
    <source>
        <dbReference type="Google" id="ProtNLM"/>
    </source>
</evidence>
<dbReference type="AlphaFoldDB" id="A0A2P6RJJ8"/>
<organism evidence="2 3">
    <name type="scientific">Rosa chinensis</name>
    <name type="common">China rose</name>
    <dbReference type="NCBI Taxonomy" id="74649"/>
    <lineage>
        <taxon>Eukaryota</taxon>
        <taxon>Viridiplantae</taxon>
        <taxon>Streptophyta</taxon>
        <taxon>Embryophyta</taxon>
        <taxon>Tracheophyta</taxon>
        <taxon>Spermatophyta</taxon>
        <taxon>Magnoliopsida</taxon>
        <taxon>eudicotyledons</taxon>
        <taxon>Gunneridae</taxon>
        <taxon>Pentapetalae</taxon>
        <taxon>rosids</taxon>
        <taxon>fabids</taxon>
        <taxon>Rosales</taxon>
        <taxon>Rosaceae</taxon>
        <taxon>Rosoideae</taxon>
        <taxon>Rosoideae incertae sedis</taxon>
        <taxon>Rosa</taxon>
    </lineage>
</organism>
<dbReference type="InterPro" id="IPR012871">
    <property type="entry name" value="DUF1668_ORYSA"/>
</dbReference>
<feature type="region of interest" description="Disordered" evidence="1">
    <location>
        <begin position="1"/>
        <end position="50"/>
    </location>
</feature>
<dbReference type="Pfam" id="PF07893">
    <property type="entry name" value="DUF1668"/>
    <property type="match status" value="1"/>
</dbReference>
<proteinExistence type="predicted"/>
<keyword evidence="3" id="KW-1185">Reference proteome</keyword>